<accession>A0A1D1VW15</accession>
<keyword evidence="2" id="KW-1185">Reference proteome</keyword>
<evidence type="ECO:0000313" key="2">
    <source>
        <dbReference type="Proteomes" id="UP000186922"/>
    </source>
</evidence>
<name>A0A1D1VW15_RAMVA</name>
<evidence type="ECO:0000313" key="1">
    <source>
        <dbReference type="EMBL" id="GAV03988.1"/>
    </source>
</evidence>
<dbReference type="Proteomes" id="UP000186922">
    <property type="component" value="Unassembled WGS sequence"/>
</dbReference>
<sequence length="99" mass="10689">MLLAALDTIRKQNPKDKSAFISDVVYSVKTSAETAVSKILQSVIKTTVKPTVDVRSLDVELQFTVPLTVALKELLVYTTVRGELDTPGTTASVPSKSSH</sequence>
<gene>
    <name evidence="1" type="primary">RvY_14337-1</name>
    <name evidence="1" type="synonym">RvY_14337.1</name>
    <name evidence="1" type="ORF">RvY_14337</name>
</gene>
<organism evidence="1 2">
    <name type="scientific">Ramazzottius varieornatus</name>
    <name type="common">Water bear</name>
    <name type="synonym">Tardigrade</name>
    <dbReference type="NCBI Taxonomy" id="947166"/>
    <lineage>
        <taxon>Eukaryota</taxon>
        <taxon>Metazoa</taxon>
        <taxon>Ecdysozoa</taxon>
        <taxon>Tardigrada</taxon>
        <taxon>Eutardigrada</taxon>
        <taxon>Parachela</taxon>
        <taxon>Hypsibioidea</taxon>
        <taxon>Ramazzottiidae</taxon>
        <taxon>Ramazzottius</taxon>
    </lineage>
</organism>
<dbReference type="AlphaFoldDB" id="A0A1D1VW15"/>
<reference evidence="1 2" key="1">
    <citation type="journal article" date="2016" name="Nat. Commun.">
        <title>Extremotolerant tardigrade genome and improved radiotolerance of human cultured cells by tardigrade-unique protein.</title>
        <authorList>
            <person name="Hashimoto T."/>
            <person name="Horikawa D.D."/>
            <person name="Saito Y."/>
            <person name="Kuwahara H."/>
            <person name="Kozuka-Hata H."/>
            <person name="Shin-I T."/>
            <person name="Minakuchi Y."/>
            <person name="Ohishi K."/>
            <person name="Motoyama A."/>
            <person name="Aizu T."/>
            <person name="Enomoto A."/>
            <person name="Kondo K."/>
            <person name="Tanaka S."/>
            <person name="Hara Y."/>
            <person name="Koshikawa S."/>
            <person name="Sagara H."/>
            <person name="Miura T."/>
            <person name="Yokobori S."/>
            <person name="Miyagawa K."/>
            <person name="Suzuki Y."/>
            <person name="Kubo T."/>
            <person name="Oyama M."/>
            <person name="Kohara Y."/>
            <person name="Fujiyama A."/>
            <person name="Arakawa K."/>
            <person name="Katayama T."/>
            <person name="Toyoda A."/>
            <person name="Kunieda T."/>
        </authorList>
    </citation>
    <scope>NUCLEOTIDE SEQUENCE [LARGE SCALE GENOMIC DNA]</scope>
    <source>
        <strain evidence="1 2">YOKOZUNA-1</strain>
    </source>
</reference>
<protein>
    <submittedName>
        <fullName evidence="1">Uncharacterized protein</fullName>
    </submittedName>
</protein>
<proteinExistence type="predicted"/>
<comment type="caution">
    <text evidence="1">The sequence shown here is derived from an EMBL/GenBank/DDBJ whole genome shotgun (WGS) entry which is preliminary data.</text>
</comment>
<dbReference type="EMBL" id="BDGG01000010">
    <property type="protein sequence ID" value="GAV03988.1"/>
    <property type="molecule type" value="Genomic_DNA"/>
</dbReference>